<reference evidence="1 2" key="1">
    <citation type="submission" date="2022-04" db="EMBL/GenBank/DDBJ databases">
        <title>Roseobacter sp. WL0113 is a bacterium isolated from neritic sediment.</title>
        <authorList>
            <person name="Wang L."/>
            <person name="He W."/>
            <person name="Zhang D.-F."/>
        </authorList>
    </citation>
    <scope>NUCLEOTIDE SEQUENCE [LARGE SCALE GENOMIC DNA]</scope>
    <source>
        <strain evidence="1 2">WL0113</strain>
    </source>
</reference>
<gene>
    <name evidence="1" type="ORF">MUB52_17265</name>
</gene>
<dbReference type="RefSeq" id="WP_259650580.1">
    <property type="nucleotide sequence ID" value="NZ_JALIEB010000013.1"/>
</dbReference>
<name>A0ABT3BI16_9RHOB</name>
<dbReference type="EMBL" id="JALIEB010000013">
    <property type="protein sequence ID" value="MCV3273185.1"/>
    <property type="molecule type" value="Genomic_DNA"/>
</dbReference>
<protein>
    <submittedName>
        <fullName evidence="1">Uncharacterized protein</fullName>
    </submittedName>
</protein>
<evidence type="ECO:0000313" key="2">
    <source>
        <dbReference type="Proteomes" id="UP001208690"/>
    </source>
</evidence>
<accession>A0ABT3BI16</accession>
<evidence type="ECO:0000313" key="1">
    <source>
        <dbReference type="EMBL" id="MCV3273185.1"/>
    </source>
</evidence>
<proteinExistence type="predicted"/>
<organism evidence="1 2">
    <name type="scientific">Roseobacter sinensis</name>
    <dbReference type="NCBI Taxonomy" id="2931391"/>
    <lineage>
        <taxon>Bacteria</taxon>
        <taxon>Pseudomonadati</taxon>
        <taxon>Pseudomonadota</taxon>
        <taxon>Alphaproteobacteria</taxon>
        <taxon>Rhodobacterales</taxon>
        <taxon>Roseobacteraceae</taxon>
        <taxon>Roseobacter</taxon>
    </lineage>
</organism>
<sequence>MALALFQRVEISKHPPELAARALGLNPGDAAYLLTGLRKEVAKELALALLAGRPSREINDQKGTDDE</sequence>
<keyword evidence="2" id="KW-1185">Reference proteome</keyword>
<dbReference type="Proteomes" id="UP001208690">
    <property type="component" value="Unassembled WGS sequence"/>
</dbReference>
<comment type="caution">
    <text evidence="1">The sequence shown here is derived from an EMBL/GenBank/DDBJ whole genome shotgun (WGS) entry which is preliminary data.</text>
</comment>